<sequence length="404" mass="44427">MVTTEKVYTQDEVVAFAAELLSRRYGGVPEFTQVANLGGSGNALVLRARMTPTAFLPHRSVVIKYNPMTGHSIDDAALLREVVAYQFTTALNEDVRPGPVLFASDLERRILVLSDAGEGDTLADVLTSAKGEDRKEVLRKLGRSLGQMHAGTAERERDYETLLNRMLRQHPEYEERQALRDESLRASILIGADILSKAGLPAPAHFVELAEKAASALSHGQERAFTPFDLSPDNVIVSQRLSFLDYEWAGYRNVGFDVACVIAGFPQFLFARPISDEEAEIFISAWQRCVTGVWPRFADDAELHELIVASLIGWALSSVTTMYAGGIEGVVALAEGSAEVFHDARNSLLRPADQGPFSEEEVLIRRDLYETFEALSRFAAQCGSETCQPVAEFGRTVATRLRGA</sequence>
<keyword evidence="1" id="KW-0808">Transferase</keyword>
<dbReference type="GO" id="GO:0016740">
    <property type="term" value="F:transferase activity"/>
    <property type="evidence" value="ECO:0007669"/>
    <property type="project" value="UniProtKB-KW"/>
</dbReference>
<dbReference type="EMBL" id="CP021252">
    <property type="protein sequence ID" value="ART21200.1"/>
    <property type="molecule type" value="Genomic_DNA"/>
</dbReference>
<proteinExistence type="predicted"/>
<dbReference type="AlphaFoldDB" id="A0A2Z2IXK7"/>
<dbReference type="Proteomes" id="UP000250197">
    <property type="component" value="Chromosome"/>
</dbReference>
<dbReference type="RefSeq" id="WP_086891303.1">
    <property type="nucleotide sequence ID" value="NZ_CP021252.1"/>
</dbReference>
<accession>A0A2Z2IXK7</accession>
<organism evidence="1 2">
    <name type="scientific">Corynebacterium striatum</name>
    <dbReference type="NCBI Taxonomy" id="43770"/>
    <lineage>
        <taxon>Bacteria</taxon>
        <taxon>Bacillati</taxon>
        <taxon>Actinomycetota</taxon>
        <taxon>Actinomycetes</taxon>
        <taxon>Mycobacteriales</taxon>
        <taxon>Corynebacteriaceae</taxon>
        <taxon>Corynebacterium</taxon>
    </lineage>
</organism>
<name>A0A2Z2IXK7_CORST</name>
<gene>
    <name evidence="1" type="ORF">CBE89_06625</name>
</gene>
<dbReference type="SUPFAM" id="SSF56112">
    <property type="entry name" value="Protein kinase-like (PK-like)"/>
    <property type="match status" value="1"/>
</dbReference>
<evidence type="ECO:0000313" key="1">
    <source>
        <dbReference type="EMBL" id="ART21200.1"/>
    </source>
</evidence>
<evidence type="ECO:0000313" key="2">
    <source>
        <dbReference type="Proteomes" id="UP000250197"/>
    </source>
</evidence>
<dbReference type="InterPro" id="IPR011009">
    <property type="entry name" value="Kinase-like_dom_sf"/>
</dbReference>
<dbReference type="KEGG" id="cstr:CBE89_06625"/>
<reference evidence="1 2" key="1">
    <citation type="submission" date="2017-05" db="EMBL/GenBank/DDBJ databases">
        <title>Complete genome sequence of Corynebacterium striatum KC-Na-1 isolated from Neophocaena asiaeorientalis in Korea.</title>
        <authorList>
            <person name="Kim J.H."/>
            <person name="Lee K."/>
        </authorList>
    </citation>
    <scope>NUCLEOTIDE SEQUENCE [LARGE SCALE GENOMIC DNA]</scope>
    <source>
        <strain evidence="1 2">KC-Na-01</strain>
    </source>
</reference>
<protein>
    <submittedName>
        <fullName evidence="1">Phosphotransferase</fullName>
    </submittedName>
</protein>
<dbReference type="Gene3D" id="3.90.1200.10">
    <property type="match status" value="1"/>
</dbReference>